<dbReference type="FunFam" id="3.10.20.370:FF:000001">
    <property type="entry name" value="Retrovirus-related Pol polyprotein from transposon 17.6-like protein"/>
    <property type="match status" value="1"/>
</dbReference>
<evidence type="ECO:0000259" key="7">
    <source>
        <dbReference type="Pfam" id="PF17917"/>
    </source>
</evidence>
<keyword evidence="3" id="KW-0540">Nuclease</keyword>
<dbReference type="InterPro" id="IPR043502">
    <property type="entry name" value="DNA/RNA_pol_sf"/>
</dbReference>
<dbReference type="EMBL" id="CACVKT020001876">
    <property type="protein sequence ID" value="CAC5373041.1"/>
    <property type="molecule type" value="Genomic_DNA"/>
</dbReference>
<dbReference type="Pfam" id="PF17917">
    <property type="entry name" value="RT_RNaseH"/>
    <property type="match status" value="1"/>
</dbReference>
<dbReference type="PANTHER" id="PTHR37984:SF5">
    <property type="entry name" value="PROTEIN NYNRIN-LIKE"/>
    <property type="match status" value="1"/>
</dbReference>
<keyword evidence="4" id="KW-0255">Endonuclease</keyword>
<proteinExistence type="predicted"/>
<dbReference type="Gene3D" id="3.10.20.370">
    <property type="match status" value="1"/>
</dbReference>
<feature type="domain" description="Reverse transcriptase RNase H-like" evidence="7">
    <location>
        <begin position="595"/>
        <end position="692"/>
    </location>
</feature>
<dbReference type="GO" id="GO:0004519">
    <property type="term" value="F:endonuclease activity"/>
    <property type="evidence" value="ECO:0007669"/>
    <property type="project" value="UniProtKB-KW"/>
</dbReference>
<sequence>MKYNHGQSTSNSYSEHRVNNVSDRNYNIQYEHPVTSITGISSSASHPDEPKFRLPCYNGKAIFRVFGVSLKLELGSSIGTTVNSGKKTSSVRQLEMEETEEYTDLEVRKVNGGRPRFVTEERLESRLGVFAKEIQHEIKDGHTQLRNDFKDEIGKLSSAIKGNFPNKNVANRKQNDSPKFSLKDTTCYTCQRKGHIRVKLEKVKPNSQDLTQTVKIEERCINTSAEMLNVKILNCNNKGGNEDFNTNTIIDECIDNSFEIFDTDLDTAMVDVIIDRVRSVTLRAPLSIEGQKVKDVVDTAKRPSLQEAKRNLVVAGKRMKTLGVAEVSVEIGPLNFLWSIYVAPIGDDLLLGCDVIDEKDITINTKRGLEIQGVWIDCDVQRRSDNVARILLKETVTIPPNSEVILEGHGVNCETIDTRYGSIEPVIEDERKILVARCLVDPFQDNIPVRLVNLDSFPVKIRKNYLLGEIHPVIKYDNFVYEDRNSYNIFSSTDGLNNWVEIGKGISQGDVIEPPNIPDDLNCFKVSSLDTINNGVQANTPKLPDHLKDLYEKSCVKLSKSKDKLNLADVLIKNQNAFAKYKTDLAPVLSYPLPNIPFILDTDASNVGIGAVLSQVHNEKEMVFAFGSKKLDKHQQRYSVTPELLAVITFILQYRHYLSGQKKSVTTDHGSLKWLFGFKDPQGQVARWLEFLFV</sequence>
<evidence type="ECO:0000256" key="4">
    <source>
        <dbReference type="ARBA" id="ARBA00022759"/>
    </source>
</evidence>
<reference evidence="8 9" key="1">
    <citation type="submission" date="2020-06" db="EMBL/GenBank/DDBJ databases">
        <authorList>
            <person name="Li R."/>
            <person name="Bekaert M."/>
        </authorList>
    </citation>
    <scope>NUCLEOTIDE SEQUENCE [LARGE SCALE GENOMIC DNA]</scope>
    <source>
        <strain evidence="9">wild</strain>
    </source>
</reference>
<keyword evidence="1" id="KW-0808">Transferase</keyword>
<dbReference type="CDD" id="cd09274">
    <property type="entry name" value="RNase_HI_RT_Ty3"/>
    <property type="match status" value="1"/>
</dbReference>
<keyword evidence="5" id="KW-0378">Hydrolase</keyword>
<organism evidence="8 9">
    <name type="scientific">Mytilus coruscus</name>
    <name type="common">Sea mussel</name>
    <dbReference type="NCBI Taxonomy" id="42192"/>
    <lineage>
        <taxon>Eukaryota</taxon>
        <taxon>Metazoa</taxon>
        <taxon>Spiralia</taxon>
        <taxon>Lophotrochozoa</taxon>
        <taxon>Mollusca</taxon>
        <taxon>Bivalvia</taxon>
        <taxon>Autobranchia</taxon>
        <taxon>Pteriomorphia</taxon>
        <taxon>Mytilida</taxon>
        <taxon>Mytiloidea</taxon>
        <taxon>Mytilidae</taxon>
        <taxon>Mytilinae</taxon>
        <taxon>Mytilus</taxon>
    </lineage>
</organism>
<dbReference type="Proteomes" id="UP000507470">
    <property type="component" value="Unassembled WGS sequence"/>
</dbReference>
<keyword evidence="2" id="KW-0548">Nucleotidyltransferase</keyword>
<evidence type="ECO:0000256" key="2">
    <source>
        <dbReference type="ARBA" id="ARBA00022695"/>
    </source>
</evidence>
<dbReference type="InterPro" id="IPR041373">
    <property type="entry name" value="RT_RNaseH"/>
</dbReference>
<dbReference type="InterPro" id="IPR050951">
    <property type="entry name" value="Retrovirus_Pol_polyprotein"/>
</dbReference>
<keyword evidence="6" id="KW-0695">RNA-directed DNA polymerase</keyword>
<dbReference type="OrthoDB" id="6435686at2759"/>
<dbReference type="PANTHER" id="PTHR37984">
    <property type="entry name" value="PROTEIN CBG26694"/>
    <property type="match status" value="1"/>
</dbReference>
<evidence type="ECO:0000256" key="5">
    <source>
        <dbReference type="ARBA" id="ARBA00022801"/>
    </source>
</evidence>
<evidence type="ECO:0000256" key="1">
    <source>
        <dbReference type="ARBA" id="ARBA00022679"/>
    </source>
</evidence>
<protein>
    <recommendedName>
        <fullName evidence="7">Reverse transcriptase RNase H-like domain-containing protein</fullName>
    </recommendedName>
</protein>
<accession>A0A6J8ASJ8</accession>
<gene>
    <name evidence="8" type="ORF">MCOR_10940</name>
</gene>
<dbReference type="GO" id="GO:0003964">
    <property type="term" value="F:RNA-directed DNA polymerase activity"/>
    <property type="evidence" value="ECO:0007669"/>
    <property type="project" value="UniProtKB-KW"/>
</dbReference>
<evidence type="ECO:0000256" key="6">
    <source>
        <dbReference type="ARBA" id="ARBA00022918"/>
    </source>
</evidence>
<name>A0A6J8ASJ8_MYTCO</name>
<dbReference type="AlphaFoldDB" id="A0A6J8ASJ8"/>
<evidence type="ECO:0000313" key="9">
    <source>
        <dbReference type="Proteomes" id="UP000507470"/>
    </source>
</evidence>
<evidence type="ECO:0000256" key="3">
    <source>
        <dbReference type="ARBA" id="ARBA00022722"/>
    </source>
</evidence>
<dbReference type="GO" id="GO:0016787">
    <property type="term" value="F:hydrolase activity"/>
    <property type="evidence" value="ECO:0007669"/>
    <property type="project" value="UniProtKB-KW"/>
</dbReference>
<dbReference type="SUPFAM" id="SSF56672">
    <property type="entry name" value="DNA/RNA polymerases"/>
    <property type="match status" value="1"/>
</dbReference>
<keyword evidence="9" id="KW-1185">Reference proteome</keyword>
<evidence type="ECO:0000313" key="8">
    <source>
        <dbReference type="EMBL" id="CAC5373041.1"/>
    </source>
</evidence>